<keyword evidence="2" id="KW-1185">Reference proteome</keyword>
<protein>
    <submittedName>
        <fullName evidence="1">Uncharacterized protein</fullName>
    </submittedName>
</protein>
<proteinExistence type="predicted"/>
<sequence>MAGLVDWFTDGRHMGEGVGMEWLSCKNGHLSELNRMIMHSGAPSHIKSDAIWVVCGLGYPVCILPDIKMEGWSAYCSVVFFQNKAALCIC</sequence>
<accession>A0AAD3P5L5</accession>
<evidence type="ECO:0000313" key="2">
    <source>
        <dbReference type="Proteomes" id="UP001279734"/>
    </source>
</evidence>
<organism evidence="1 2">
    <name type="scientific">Nepenthes gracilis</name>
    <name type="common">Slender pitcher plant</name>
    <dbReference type="NCBI Taxonomy" id="150966"/>
    <lineage>
        <taxon>Eukaryota</taxon>
        <taxon>Viridiplantae</taxon>
        <taxon>Streptophyta</taxon>
        <taxon>Embryophyta</taxon>
        <taxon>Tracheophyta</taxon>
        <taxon>Spermatophyta</taxon>
        <taxon>Magnoliopsida</taxon>
        <taxon>eudicotyledons</taxon>
        <taxon>Gunneridae</taxon>
        <taxon>Pentapetalae</taxon>
        <taxon>Caryophyllales</taxon>
        <taxon>Nepenthaceae</taxon>
        <taxon>Nepenthes</taxon>
    </lineage>
</organism>
<comment type="caution">
    <text evidence="1">The sequence shown here is derived from an EMBL/GenBank/DDBJ whole genome shotgun (WGS) entry which is preliminary data.</text>
</comment>
<dbReference type="EMBL" id="BSYO01000001">
    <property type="protein sequence ID" value="GMG98238.1"/>
    <property type="molecule type" value="Genomic_DNA"/>
</dbReference>
<name>A0AAD3P5L5_NEPGR</name>
<reference evidence="1" key="1">
    <citation type="submission" date="2023-05" db="EMBL/GenBank/DDBJ databases">
        <title>Nepenthes gracilis genome sequencing.</title>
        <authorList>
            <person name="Fukushima K."/>
        </authorList>
    </citation>
    <scope>NUCLEOTIDE SEQUENCE</scope>
    <source>
        <strain evidence="1">SING2019-196</strain>
    </source>
</reference>
<evidence type="ECO:0000313" key="1">
    <source>
        <dbReference type="EMBL" id="GMG98238.1"/>
    </source>
</evidence>
<gene>
    <name evidence="1" type="ORF">Nepgr_000078</name>
</gene>
<dbReference type="AlphaFoldDB" id="A0AAD3P5L5"/>
<dbReference type="Proteomes" id="UP001279734">
    <property type="component" value="Unassembled WGS sequence"/>
</dbReference>